<evidence type="ECO:0000313" key="2">
    <source>
        <dbReference type="EMBL" id="GAA4428539.1"/>
    </source>
</evidence>
<dbReference type="Proteomes" id="UP001501788">
    <property type="component" value="Unassembled WGS sequence"/>
</dbReference>
<comment type="caution">
    <text evidence="2">The sequence shown here is derived from an EMBL/GenBank/DDBJ whole genome shotgun (WGS) entry which is preliminary data.</text>
</comment>
<feature type="region of interest" description="Disordered" evidence="1">
    <location>
        <begin position="62"/>
        <end position="82"/>
    </location>
</feature>
<accession>A0ABP8LGK7</accession>
<protein>
    <submittedName>
        <fullName evidence="2">Uncharacterized protein</fullName>
    </submittedName>
</protein>
<evidence type="ECO:0000256" key="1">
    <source>
        <dbReference type="SAM" id="MobiDB-lite"/>
    </source>
</evidence>
<name>A0ABP8LGK7_9BURK</name>
<sequence>MDILLYKTEKARWELSPGVRTLSLRERSLLLLAEGTPLAQLNALYHGAGAQMVEQLRQQGYLGTEPPRPLASDSMPPSLEPLPEAVTAPIAQHAPTAPAPPAASAAGRSLAGARMHLFDLCERLFARRDPALAAHYRDALRAARDEAGMLAVGCALLRDVATHAGPERALSLGAQLAALWPHGGWTATWRQEPAGAEPALEPA</sequence>
<gene>
    <name evidence="2" type="ORF">GCM10023090_27490</name>
</gene>
<evidence type="ECO:0000313" key="3">
    <source>
        <dbReference type="Proteomes" id="UP001501788"/>
    </source>
</evidence>
<reference evidence="3" key="1">
    <citation type="journal article" date="2019" name="Int. J. Syst. Evol. Microbiol.">
        <title>The Global Catalogue of Microorganisms (GCM) 10K type strain sequencing project: providing services to taxonomists for standard genome sequencing and annotation.</title>
        <authorList>
            <consortium name="The Broad Institute Genomics Platform"/>
            <consortium name="The Broad Institute Genome Sequencing Center for Infectious Disease"/>
            <person name="Wu L."/>
            <person name="Ma J."/>
        </authorList>
    </citation>
    <scope>NUCLEOTIDE SEQUENCE [LARGE SCALE GENOMIC DNA]</scope>
    <source>
        <strain evidence="3">JCM 31890</strain>
    </source>
</reference>
<dbReference type="RefSeq" id="WP_345066346.1">
    <property type="nucleotide sequence ID" value="NZ_BAABEX010000029.1"/>
</dbReference>
<proteinExistence type="predicted"/>
<dbReference type="EMBL" id="BAABEX010000029">
    <property type="protein sequence ID" value="GAA4428539.1"/>
    <property type="molecule type" value="Genomic_DNA"/>
</dbReference>
<organism evidence="2 3">
    <name type="scientific">Acidovorax lacteus</name>
    <dbReference type="NCBI Taxonomy" id="1924988"/>
    <lineage>
        <taxon>Bacteria</taxon>
        <taxon>Pseudomonadati</taxon>
        <taxon>Pseudomonadota</taxon>
        <taxon>Betaproteobacteria</taxon>
        <taxon>Burkholderiales</taxon>
        <taxon>Comamonadaceae</taxon>
        <taxon>Acidovorax</taxon>
    </lineage>
</organism>
<keyword evidence="3" id="KW-1185">Reference proteome</keyword>